<dbReference type="AlphaFoldDB" id="A0A1Q9DS93"/>
<comment type="caution">
    <text evidence="1">The sequence shown here is derived from an EMBL/GenBank/DDBJ whole genome shotgun (WGS) entry which is preliminary data.</text>
</comment>
<gene>
    <name evidence="1" type="ORF">AK812_SmicGene19534</name>
</gene>
<organism evidence="1 2">
    <name type="scientific">Symbiodinium microadriaticum</name>
    <name type="common">Dinoflagellate</name>
    <name type="synonym">Zooxanthella microadriatica</name>
    <dbReference type="NCBI Taxonomy" id="2951"/>
    <lineage>
        <taxon>Eukaryota</taxon>
        <taxon>Sar</taxon>
        <taxon>Alveolata</taxon>
        <taxon>Dinophyceae</taxon>
        <taxon>Suessiales</taxon>
        <taxon>Symbiodiniaceae</taxon>
        <taxon>Symbiodinium</taxon>
    </lineage>
</organism>
<reference evidence="1 2" key="1">
    <citation type="submission" date="2016-02" db="EMBL/GenBank/DDBJ databases">
        <title>Genome analysis of coral dinoflagellate symbionts highlights evolutionary adaptations to a symbiotic lifestyle.</title>
        <authorList>
            <person name="Aranda M."/>
            <person name="Li Y."/>
            <person name="Liew Y.J."/>
            <person name="Baumgarten S."/>
            <person name="Simakov O."/>
            <person name="Wilson M."/>
            <person name="Piel J."/>
            <person name="Ashoor H."/>
            <person name="Bougouffa S."/>
            <person name="Bajic V.B."/>
            <person name="Ryu T."/>
            <person name="Ravasi T."/>
            <person name="Bayer T."/>
            <person name="Micklem G."/>
            <person name="Kim H."/>
            <person name="Bhak J."/>
            <person name="Lajeunesse T.C."/>
            <person name="Voolstra C.R."/>
        </authorList>
    </citation>
    <scope>NUCLEOTIDE SEQUENCE [LARGE SCALE GENOMIC DNA]</scope>
    <source>
        <strain evidence="1 2">CCMP2467</strain>
    </source>
</reference>
<keyword evidence="2" id="KW-1185">Reference proteome</keyword>
<evidence type="ECO:0000313" key="1">
    <source>
        <dbReference type="EMBL" id="OLP98043.1"/>
    </source>
</evidence>
<protein>
    <submittedName>
        <fullName evidence="1">Uncharacterized protein</fullName>
    </submittedName>
</protein>
<dbReference type="OrthoDB" id="10393045at2759"/>
<sequence length="172" mass="19609">MWECQRLLLMMLLMMMTMMMMMAAILMLKLNLMLLVMVTVIVMMMTTRSWPTVNAMGWRPSDVDIDGRHFITLLSLWEPELIRIAQEAAREEQATSARLVSAKRDARFDAMDRELGEAVAEASTASPFRGKGVELGKDELPDSALRQFLHPAEAFCKSRDVSHSRVVLFRDV</sequence>
<dbReference type="Proteomes" id="UP000186817">
    <property type="component" value="Unassembled WGS sequence"/>
</dbReference>
<proteinExistence type="predicted"/>
<name>A0A1Q9DS93_SYMMI</name>
<accession>A0A1Q9DS93</accession>
<dbReference type="EMBL" id="LSRX01000410">
    <property type="protein sequence ID" value="OLP98043.1"/>
    <property type="molecule type" value="Genomic_DNA"/>
</dbReference>
<evidence type="ECO:0000313" key="2">
    <source>
        <dbReference type="Proteomes" id="UP000186817"/>
    </source>
</evidence>